<dbReference type="GO" id="GO:0032259">
    <property type="term" value="P:methylation"/>
    <property type="evidence" value="ECO:0007669"/>
    <property type="project" value="UniProtKB-KW"/>
</dbReference>
<evidence type="ECO:0000259" key="4">
    <source>
        <dbReference type="Pfam" id="PF13649"/>
    </source>
</evidence>
<accession>A0ABW1NIY1</accession>
<organism evidence="5 6">
    <name type="scientific">Sphaerisporangium aureirubrum</name>
    <dbReference type="NCBI Taxonomy" id="1544736"/>
    <lineage>
        <taxon>Bacteria</taxon>
        <taxon>Bacillati</taxon>
        <taxon>Actinomycetota</taxon>
        <taxon>Actinomycetes</taxon>
        <taxon>Streptosporangiales</taxon>
        <taxon>Streptosporangiaceae</taxon>
        <taxon>Sphaerisporangium</taxon>
    </lineage>
</organism>
<evidence type="ECO:0000256" key="1">
    <source>
        <dbReference type="ARBA" id="ARBA00022603"/>
    </source>
</evidence>
<dbReference type="RefSeq" id="WP_380754931.1">
    <property type="nucleotide sequence ID" value="NZ_JBHSRF010000026.1"/>
</dbReference>
<evidence type="ECO:0000256" key="3">
    <source>
        <dbReference type="ARBA" id="ARBA00022691"/>
    </source>
</evidence>
<dbReference type="SUPFAM" id="SSF53335">
    <property type="entry name" value="S-adenosyl-L-methionine-dependent methyltransferases"/>
    <property type="match status" value="1"/>
</dbReference>
<sequence>MSASPATTPATGLVLGDDPVAVLEAASWALAAMVGTMRDALTTPLADVLAAAPERTAVLEAAGLLETTPDGPTPHPALLHGTGAARSAVEAKLSSLRQAVSAAANDPDRAQAGWAGQSDEVLLNQGRASAATGRALATKIVPQLPGLTGLLDTPGARILDIGTGVAALALTLAQAFPNAHVLGIDILDRVLDLARAELATAGDAAARVSLRHLDVADLTGRETYDLIWLPAPFLPEAALTEALPRLIDALRPGGWLVAGTNPGSHDPLLQAVARWTAVLNGGNSYDTARMAEALESSGLREPRHFPTVPGGPVLVAARR</sequence>
<keyword evidence="2" id="KW-0808">Transferase</keyword>
<evidence type="ECO:0000256" key="2">
    <source>
        <dbReference type="ARBA" id="ARBA00022679"/>
    </source>
</evidence>
<dbReference type="PANTHER" id="PTHR43464">
    <property type="entry name" value="METHYLTRANSFERASE"/>
    <property type="match status" value="1"/>
</dbReference>
<dbReference type="InterPro" id="IPR029063">
    <property type="entry name" value="SAM-dependent_MTases_sf"/>
</dbReference>
<dbReference type="Pfam" id="PF13649">
    <property type="entry name" value="Methyltransf_25"/>
    <property type="match status" value="1"/>
</dbReference>
<keyword evidence="3" id="KW-0949">S-adenosyl-L-methionine</keyword>
<dbReference type="GO" id="GO:0008168">
    <property type="term" value="F:methyltransferase activity"/>
    <property type="evidence" value="ECO:0007669"/>
    <property type="project" value="UniProtKB-KW"/>
</dbReference>
<keyword evidence="1 5" id="KW-0489">Methyltransferase</keyword>
<dbReference type="Gene3D" id="3.40.50.150">
    <property type="entry name" value="Vaccinia Virus protein VP39"/>
    <property type="match status" value="1"/>
</dbReference>
<protein>
    <submittedName>
        <fullName evidence="5">Class I SAM-dependent methyltransferase</fullName>
    </submittedName>
</protein>
<dbReference type="CDD" id="cd02440">
    <property type="entry name" value="AdoMet_MTases"/>
    <property type="match status" value="1"/>
</dbReference>
<proteinExistence type="predicted"/>
<evidence type="ECO:0000313" key="6">
    <source>
        <dbReference type="Proteomes" id="UP001596137"/>
    </source>
</evidence>
<comment type="caution">
    <text evidence="5">The sequence shown here is derived from an EMBL/GenBank/DDBJ whole genome shotgun (WGS) entry which is preliminary data.</text>
</comment>
<feature type="domain" description="Methyltransferase" evidence="4">
    <location>
        <begin position="158"/>
        <end position="254"/>
    </location>
</feature>
<reference evidence="6" key="1">
    <citation type="journal article" date="2019" name="Int. J. Syst. Evol. Microbiol.">
        <title>The Global Catalogue of Microorganisms (GCM) 10K type strain sequencing project: providing services to taxonomists for standard genome sequencing and annotation.</title>
        <authorList>
            <consortium name="The Broad Institute Genomics Platform"/>
            <consortium name="The Broad Institute Genome Sequencing Center for Infectious Disease"/>
            <person name="Wu L."/>
            <person name="Ma J."/>
        </authorList>
    </citation>
    <scope>NUCLEOTIDE SEQUENCE [LARGE SCALE GENOMIC DNA]</scope>
    <source>
        <strain evidence="6">JCM 30346</strain>
    </source>
</reference>
<evidence type="ECO:0000313" key="5">
    <source>
        <dbReference type="EMBL" id="MFC6083260.1"/>
    </source>
</evidence>
<dbReference type="Proteomes" id="UP001596137">
    <property type="component" value="Unassembled WGS sequence"/>
</dbReference>
<dbReference type="EMBL" id="JBHSRF010000026">
    <property type="protein sequence ID" value="MFC6083260.1"/>
    <property type="molecule type" value="Genomic_DNA"/>
</dbReference>
<keyword evidence="6" id="KW-1185">Reference proteome</keyword>
<gene>
    <name evidence="5" type="ORF">ACFP1K_18955</name>
</gene>
<dbReference type="InterPro" id="IPR041698">
    <property type="entry name" value="Methyltransf_25"/>
</dbReference>
<dbReference type="PANTHER" id="PTHR43464:SF19">
    <property type="entry name" value="UBIQUINONE BIOSYNTHESIS O-METHYLTRANSFERASE, MITOCHONDRIAL"/>
    <property type="match status" value="1"/>
</dbReference>
<name>A0ABW1NIY1_9ACTN</name>